<name>A0A8T0EE48_ARGBR</name>
<dbReference type="Gene3D" id="2.60.210.10">
    <property type="entry name" value="Apoptosis, Tumor Necrosis Factor Receptor Associated Protein 2, Chain A"/>
    <property type="match status" value="1"/>
</dbReference>
<keyword evidence="3" id="KW-1185">Reference proteome</keyword>
<dbReference type="AlphaFoldDB" id="A0A8T0EE48"/>
<evidence type="ECO:0000259" key="1">
    <source>
        <dbReference type="PROSITE" id="PS50144"/>
    </source>
</evidence>
<feature type="domain" description="MATH" evidence="1">
    <location>
        <begin position="10"/>
        <end position="139"/>
    </location>
</feature>
<protein>
    <submittedName>
        <fullName evidence="2">TD and POZ domain-containing protein 2</fullName>
    </submittedName>
</protein>
<organism evidence="2 3">
    <name type="scientific">Argiope bruennichi</name>
    <name type="common">Wasp spider</name>
    <name type="synonym">Aranea bruennichi</name>
    <dbReference type="NCBI Taxonomy" id="94029"/>
    <lineage>
        <taxon>Eukaryota</taxon>
        <taxon>Metazoa</taxon>
        <taxon>Ecdysozoa</taxon>
        <taxon>Arthropoda</taxon>
        <taxon>Chelicerata</taxon>
        <taxon>Arachnida</taxon>
        <taxon>Araneae</taxon>
        <taxon>Araneomorphae</taxon>
        <taxon>Entelegynae</taxon>
        <taxon>Araneoidea</taxon>
        <taxon>Araneidae</taxon>
        <taxon>Argiope</taxon>
    </lineage>
</organism>
<reference evidence="2" key="1">
    <citation type="journal article" date="2020" name="bioRxiv">
        <title>Chromosome-level reference genome of the European wasp spider Argiope bruennichi: a resource for studies on range expansion and evolutionary adaptation.</title>
        <authorList>
            <person name="Sheffer M.M."/>
            <person name="Hoppe A."/>
            <person name="Krehenwinkel H."/>
            <person name="Uhl G."/>
            <person name="Kuss A.W."/>
            <person name="Jensen L."/>
            <person name="Jensen C."/>
            <person name="Gillespie R.G."/>
            <person name="Hoff K.J."/>
            <person name="Prost S."/>
        </authorList>
    </citation>
    <scope>NUCLEOTIDE SEQUENCE</scope>
</reference>
<sequence length="359" mass="41973">MPIQRNEKKCYCFTWRIENMSYIPEKLDLEILSPAFVVDEIERKKWEISLFPRGRVEESDKSIAVYLQQNEVANVDCRSEFEIAFVGEDGSILVSGTSKANFARQFGYGFPEFALIKEVFETKRSLFLPKDALTIRCRIWKIGETMSQDVQCFAVTRIGVQKISYLWNLENFSTLALEKKCNYLIKSPMNDASFMSVDLFVTEGKNSDKVICCALSLQDEAIKYCTLRLSLVDASGNRILCNQEKFWYDEEHKGAAFTFFFNKKLLLENKKLFLPNDILSLQWEWAFSEGIVHKKVEEIQHGHIKPEAKHCDDKKVTKDKIPRSSFKNNLRYFYREIPLRRLGRELPTYTFGRYFGNNY</sequence>
<reference evidence="2" key="2">
    <citation type="submission" date="2020-06" db="EMBL/GenBank/DDBJ databases">
        <authorList>
            <person name="Sheffer M."/>
        </authorList>
    </citation>
    <scope>NUCLEOTIDE SEQUENCE</scope>
</reference>
<gene>
    <name evidence="2" type="ORF">HNY73_018715</name>
</gene>
<comment type="caution">
    <text evidence="2">The sequence shown here is derived from an EMBL/GenBank/DDBJ whole genome shotgun (WGS) entry which is preliminary data.</text>
</comment>
<evidence type="ECO:0000313" key="2">
    <source>
        <dbReference type="EMBL" id="KAF8771276.1"/>
    </source>
</evidence>
<dbReference type="PROSITE" id="PS50144">
    <property type="entry name" value="MATH"/>
    <property type="match status" value="1"/>
</dbReference>
<dbReference type="SUPFAM" id="SSF49599">
    <property type="entry name" value="TRAF domain-like"/>
    <property type="match status" value="2"/>
</dbReference>
<dbReference type="Pfam" id="PF22486">
    <property type="entry name" value="MATH_2"/>
    <property type="match status" value="1"/>
</dbReference>
<dbReference type="CDD" id="cd00121">
    <property type="entry name" value="MATH"/>
    <property type="match status" value="1"/>
</dbReference>
<dbReference type="EMBL" id="JABXBU010002228">
    <property type="protein sequence ID" value="KAF8771276.1"/>
    <property type="molecule type" value="Genomic_DNA"/>
</dbReference>
<dbReference type="InterPro" id="IPR002083">
    <property type="entry name" value="MATH/TRAF_dom"/>
</dbReference>
<dbReference type="Proteomes" id="UP000807504">
    <property type="component" value="Unassembled WGS sequence"/>
</dbReference>
<dbReference type="InterPro" id="IPR008974">
    <property type="entry name" value="TRAF-like"/>
</dbReference>
<evidence type="ECO:0000313" key="3">
    <source>
        <dbReference type="Proteomes" id="UP000807504"/>
    </source>
</evidence>
<accession>A0A8T0EE48</accession>
<proteinExistence type="predicted"/>